<evidence type="ECO:0000313" key="2">
    <source>
        <dbReference type="Proteomes" id="UP001642464"/>
    </source>
</evidence>
<dbReference type="EMBL" id="CAXAMM010001271">
    <property type="protein sequence ID" value="CAK8991244.1"/>
    <property type="molecule type" value="Genomic_DNA"/>
</dbReference>
<gene>
    <name evidence="1" type="ORF">SCF082_LOCUS2577</name>
</gene>
<evidence type="ECO:0008006" key="3">
    <source>
        <dbReference type="Google" id="ProtNLM"/>
    </source>
</evidence>
<organism evidence="1 2">
    <name type="scientific">Durusdinium trenchii</name>
    <dbReference type="NCBI Taxonomy" id="1381693"/>
    <lineage>
        <taxon>Eukaryota</taxon>
        <taxon>Sar</taxon>
        <taxon>Alveolata</taxon>
        <taxon>Dinophyceae</taxon>
        <taxon>Suessiales</taxon>
        <taxon>Symbiodiniaceae</taxon>
        <taxon>Durusdinium</taxon>
    </lineage>
</organism>
<comment type="caution">
    <text evidence="1">The sequence shown here is derived from an EMBL/GenBank/DDBJ whole genome shotgun (WGS) entry which is preliminary data.</text>
</comment>
<dbReference type="Proteomes" id="UP001642464">
    <property type="component" value="Unassembled WGS sequence"/>
</dbReference>
<sequence>MPRKRKVDGGEEERLRRCLREVGLSQAAVVKVWDIAHGGNKGTSVSRSLVRRLDETMLRPYRDLCVQVHCAPLDAEQRPVSVHILKMHRALQEVAAASPAWRVELRQALQKGSILRPVLYSDEVHAGNVLSAHAAMKVTVIYASFLELSHTWYNENAWLPVCVVQHDVAAEVAAGMSNVMVQVIHQLLCPREFAVSLEDRWFHAVMAPEIFFVADHDAQRMVFYTAKEDLQIIRDEEYFDAIEDMRGIHSKSLLKEKEICYGIRFEEHGLLSSEQCRRSMPPSRACNDAMHAYFCSGGIAQLEIMLCWERLASHTAMTTQRLREMAVSHGWKKGPRSQAATLRALFRKSYFEGDHYRGDACQTKNVLPLLAYYAWELLEQKGLAPAECASLYRLLQCAAEVRRLEQRWRPLATRKDVEPLQKAQERRHAAFYAAYGEARMRPKHHHRLHVCDGALKLGRLLTTEIMEKKHQSLKSRGLLSRQRAKLGSSAHLQSWLLPRLLADTIEGSKRAQALALWTSAGSPGPADPDIRHALRDNSVQKVPQMHLWQNTVHVTDVLLIGDERACLVNALYQAQRAP</sequence>
<feature type="non-terminal residue" evidence="1">
    <location>
        <position position="578"/>
    </location>
</feature>
<reference evidence="1 2" key="1">
    <citation type="submission" date="2024-02" db="EMBL/GenBank/DDBJ databases">
        <authorList>
            <person name="Chen Y."/>
            <person name="Shah S."/>
            <person name="Dougan E. K."/>
            <person name="Thang M."/>
            <person name="Chan C."/>
        </authorList>
    </citation>
    <scope>NUCLEOTIDE SEQUENCE [LARGE SCALE GENOMIC DNA]</scope>
</reference>
<accession>A0ABP0HLZ8</accession>
<evidence type="ECO:0000313" key="1">
    <source>
        <dbReference type="EMBL" id="CAK8991244.1"/>
    </source>
</evidence>
<keyword evidence="2" id="KW-1185">Reference proteome</keyword>
<proteinExistence type="predicted"/>
<name>A0ABP0HLZ8_9DINO</name>
<protein>
    <recommendedName>
        <fullName evidence="3">RNA-directed RNA polymerase</fullName>
    </recommendedName>
</protein>